<dbReference type="InterPro" id="IPR044226">
    <property type="entry name" value="SIP2-1-like"/>
</dbReference>
<dbReference type="InterPro" id="IPR000425">
    <property type="entry name" value="MIP"/>
</dbReference>
<feature type="transmembrane region" description="Helical" evidence="5">
    <location>
        <begin position="152"/>
        <end position="170"/>
    </location>
</feature>
<dbReference type="PRINTS" id="PR00783">
    <property type="entry name" value="MINTRINSICP"/>
</dbReference>
<protein>
    <recommendedName>
        <fullName evidence="8">Aquaporin SIP2-1</fullName>
    </recommendedName>
</protein>
<proteinExistence type="predicted"/>
<evidence type="ECO:0000313" key="7">
    <source>
        <dbReference type="Proteomes" id="UP000813462"/>
    </source>
</evidence>
<keyword evidence="3 5" id="KW-1133">Transmembrane helix</keyword>
<feature type="transmembrane region" description="Helical" evidence="5">
    <location>
        <begin position="6"/>
        <end position="29"/>
    </location>
</feature>
<comment type="subcellular location">
    <subcellularLocation>
        <location evidence="1">Membrane</location>
        <topology evidence="1">Multi-pass membrane protein</topology>
    </subcellularLocation>
</comment>
<sequence length="259" mass="28147">MGGIGLVVSDFIISFMWAWSGSLIKIFVYEVLDLGHESSGEIIKSVLYIINMFFFAFLGNVTKGGAYNPLTILSSALSGDFSRFIFTVGARIPAQPSGTCSPAVLILVLSDDIAAEMSDEVLGSITGVRLIIQTFPEVGVGPQLKVDIHRGALTEGILTFAIVMISLGLSRKIPGSFFMKTWISSVCKLTLQILGSDLTGGCMNPASVMGWAYARGDHITKEHVLVYWLAPIEATLLAVWTFRLMFRPQKEEKAKAKSD</sequence>
<name>A0A978V5G6_ZIZJJ</name>
<evidence type="ECO:0000256" key="4">
    <source>
        <dbReference type="ARBA" id="ARBA00023136"/>
    </source>
</evidence>
<dbReference type="GO" id="GO:0016020">
    <property type="term" value="C:membrane"/>
    <property type="evidence" value="ECO:0007669"/>
    <property type="project" value="UniProtKB-SubCell"/>
</dbReference>
<organism evidence="6 7">
    <name type="scientific">Ziziphus jujuba var. spinosa</name>
    <dbReference type="NCBI Taxonomy" id="714518"/>
    <lineage>
        <taxon>Eukaryota</taxon>
        <taxon>Viridiplantae</taxon>
        <taxon>Streptophyta</taxon>
        <taxon>Embryophyta</taxon>
        <taxon>Tracheophyta</taxon>
        <taxon>Spermatophyta</taxon>
        <taxon>Magnoliopsida</taxon>
        <taxon>eudicotyledons</taxon>
        <taxon>Gunneridae</taxon>
        <taxon>Pentapetalae</taxon>
        <taxon>rosids</taxon>
        <taxon>fabids</taxon>
        <taxon>Rosales</taxon>
        <taxon>Rhamnaceae</taxon>
        <taxon>Paliureae</taxon>
        <taxon>Ziziphus</taxon>
    </lineage>
</organism>
<accession>A0A978V5G6</accession>
<gene>
    <name evidence="6" type="ORF">FEM48_Zijuj07G0155700</name>
</gene>
<keyword evidence="2 5" id="KW-0812">Transmembrane</keyword>
<comment type="caution">
    <text evidence="6">The sequence shown here is derived from an EMBL/GenBank/DDBJ whole genome shotgun (WGS) entry which is preliminary data.</text>
</comment>
<evidence type="ECO:0000256" key="2">
    <source>
        <dbReference type="ARBA" id="ARBA00022692"/>
    </source>
</evidence>
<feature type="transmembrane region" description="Helical" evidence="5">
    <location>
        <begin position="41"/>
        <end position="61"/>
    </location>
</feature>
<dbReference type="EMBL" id="JAEACU010000007">
    <property type="protein sequence ID" value="KAH7522599.1"/>
    <property type="molecule type" value="Genomic_DNA"/>
</dbReference>
<evidence type="ECO:0000313" key="6">
    <source>
        <dbReference type="EMBL" id="KAH7522599.1"/>
    </source>
</evidence>
<dbReference type="PANTHER" id="PTHR47720:SF1">
    <property type="entry name" value="AQUAPORIN SIP2-1-RELATED"/>
    <property type="match status" value="1"/>
</dbReference>
<dbReference type="Proteomes" id="UP000813462">
    <property type="component" value="Unassembled WGS sequence"/>
</dbReference>
<evidence type="ECO:0000256" key="3">
    <source>
        <dbReference type="ARBA" id="ARBA00022989"/>
    </source>
</evidence>
<dbReference type="GO" id="GO:0015267">
    <property type="term" value="F:channel activity"/>
    <property type="evidence" value="ECO:0007669"/>
    <property type="project" value="InterPro"/>
</dbReference>
<dbReference type="PANTHER" id="PTHR47720">
    <property type="entry name" value="AQUAPORIN SIP2-1-RELATED"/>
    <property type="match status" value="1"/>
</dbReference>
<feature type="transmembrane region" description="Helical" evidence="5">
    <location>
        <begin position="225"/>
        <end position="246"/>
    </location>
</feature>
<evidence type="ECO:0000256" key="1">
    <source>
        <dbReference type="ARBA" id="ARBA00004141"/>
    </source>
</evidence>
<reference evidence="6" key="1">
    <citation type="journal article" date="2021" name="Front. Plant Sci.">
        <title>Chromosome-Scale Genome Assembly for Chinese Sour Jujube and Insights Into Its Genome Evolution and Domestication Signature.</title>
        <authorList>
            <person name="Shen L.-Y."/>
            <person name="Luo H."/>
            <person name="Wang X.-L."/>
            <person name="Wang X.-M."/>
            <person name="Qiu X.-J."/>
            <person name="Liu H."/>
            <person name="Zhou S.-S."/>
            <person name="Jia K.-H."/>
            <person name="Nie S."/>
            <person name="Bao Y.-T."/>
            <person name="Zhang R.-G."/>
            <person name="Yun Q.-Z."/>
            <person name="Chai Y.-H."/>
            <person name="Lu J.-Y."/>
            <person name="Li Y."/>
            <person name="Zhao S.-W."/>
            <person name="Mao J.-F."/>
            <person name="Jia S.-G."/>
            <person name="Mao Y.-M."/>
        </authorList>
    </citation>
    <scope>NUCLEOTIDE SEQUENCE</scope>
    <source>
        <strain evidence="6">AT0</strain>
        <tissue evidence="6">Leaf</tissue>
    </source>
</reference>
<dbReference type="InterPro" id="IPR023271">
    <property type="entry name" value="Aquaporin-like"/>
</dbReference>
<dbReference type="AlphaFoldDB" id="A0A978V5G6"/>
<evidence type="ECO:0008006" key="8">
    <source>
        <dbReference type="Google" id="ProtNLM"/>
    </source>
</evidence>
<keyword evidence="4 5" id="KW-0472">Membrane</keyword>
<dbReference type="Gene3D" id="1.20.1080.10">
    <property type="entry name" value="Glycerol uptake facilitator protein"/>
    <property type="match status" value="1"/>
</dbReference>
<evidence type="ECO:0000256" key="5">
    <source>
        <dbReference type="SAM" id="Phobius"/>
    </source>
</evidence>
<dbReference type="SUPFAM" id="SSF81338">
    <property type="entry name" value="Aquaporin-like"/>
    <property type="match status" value="1"/>
</dbReference>